<dbReference type="InterPro" id="IPR002737">
    <property type="entry name" value="MEMO1_fam"/>
</dbReference>
<evidence type="ECO:0000313" key="3">
    <source>
        <dbReference type="EMBL" id="QLJ52230.1"/>
    </source>
</evidence>
<organism evidence="3 4">
    <name type="scientific">Fermentimicrarchaeum limneticum</name>
    <dbReference type="NCBI Taxonomy" id="2795018"/>
    <lineage>
        <taxon>Archaea</taxon>
        <taxon>Candidatus Micrarchaeota</taxon>
        <taxon>Candidatus Fermentimicrarchaeales</taxon>
        <taxon>Candidatus Fermentimicrarchaeaceae</taxon>
        <taxon>Candidatus Fermentimicrarchaeum</taxon>
    </lineage>
</organism>
<dbReference type="HAMAP" id="MF_00055">
    <property type="entry name" value="MEMO1"/>
    <property type="match status" value="1"/>
</dbReference>
<evidence type="ECO:0000256" key="1">
    <source>
        <dbReference type="ARBA" id="ARBA00006315"/>
    </source>
</evidence>
<dbReference type="NCBIfam" id="NF001987">
    <property type="entry name" value="PRK00782.1"/>
    <property type="match status" value="1"/>
</dbReference>
<reference evidence="4" key="1">
    <citation type="submission" date="2020-07" db="EMBL/GenBank/DDBJ databases">
        <title>Metabolic diversity and evolutionary history of the archaeal phylum ###Micrarchaeota### uncovered from a freshwater lake metagenome.</title>
        <authorList>
            <person name="Kadnikov V.V."/>
            <person name="Savvichev A.S."/>
            <person name="Mardanov A.V."/>
            <person name="Beletsky A.V."/>
            <person name="Chupakov A.V."/>
            <person name="Kokryatskaya N.M."/>
            <person name="Pimenov N.V."/>
            <person name="Ravin N.V."/>
        </authorList>
    </citation>
    <scope>NUCLEOTIDE SEQUENCE [LARGE SCALE GENOMIC DNA]</scope>
</reference>
<dbReference type="Pfam" id="PF01875">
    <property type="entry name" value="Memo"/>
    <property type="match status" value="1"/>
</dbReference>
<evidence type="ECO:0000256" key="2">
    <source>
        <dbReference type="HAMAP-Rule" id="MF_00055"/>
    </source>
</evidence>
<dbReference type="NCBIfam" id="TIGR04336">
    <property type="entry name" value="AmmeMemoSam_B"/>
    <property type="match status" value="1"/>
</dbReference>
<evidence type="ECO:0000313" key="4">
    <source>
        <dbReference type="Proteomes" id="UP000510821"/>
    </source>
</evidence>
<proteinExistence type="inferred from homology"/>
<comment type="similarity">
    <text evidence="1 2">Belongs to the MEMO1 family.</text>
</comment>
<dbReference type="Gene3D" id="3.40.830.10">
    <property type="entry name" value="LigB-like"/>
    <property type="match status" value="1"/>
</dbReference>
<dbReference type="PANTHER" id="PTHR11060">
    <property type="entry name" value="PROTEIN MEMO1"/>
    <property type="match status" value="1"/>
</dbReference>
<dbReference type="AlphaFoldDB" id="A0A7D5XIW2"/>
<dbReference type="KEGG" id="flt:Sv326_0055"/>
<dbReference type="Proteomes" id="UP000510821">
    <property type="component" value="Chromosome"/>
</dbReference>
<dbReference type="EMBL" id="CP058998">
    <property type="protein sequence ID" value="QLJ52230.1"/>
    <property type="molecule type" value="Genomic_DNA"/>
</dbReference>
<name>A0A7D5XIW2_FERL1</name>
<gene>
    <name evidence="3" type="ORF">Sv326_0055</name>
</gene>
<dbReference type="CDD" id="cd07361">
    <property type="entry name" value="MEMO_like"/>
    <property type="match status" value="1"/>
</dbReference>
<protein>
    <recommendedName>
        <fullName evidence="2">MEMO1 family protein Sv326_0055</fullName>
    </recommendedName>
</protein>
<accession>A0A7D5XIW2</accession>
<dbReference type="PANTHER" id="PTHR11060:SF0">
    <property type="entry name" value="PROTEIN MEMO1"/>
    <property type="match status" value="1"/>
</dbReference>
<sequence length="276" mass="30347">MRYPAVAGAFYPSGEGQLRKDVEKSFLKGAGLPELGDKKNLLAVVSPHAGYMYSGWVAAYAYKEIAENFSQPPTFVILGPNHTGRGSGVALSQEDWETPLGVVHNDKELGQLIQKNSKILDFDEAAHEGEHSVEVQLPFLQFLYKNARIVPICVGLGDYGTAEDIAHAILKASQAAKREIFVIASSDFTHFEDAQSAKQKDELAIKHIERLNAKNFLKEVEMNDMSICGYAPIMVAMVYSQLKGGKEAKVLKYANSGDVTKDYHEVVAYCSIAFPK</sequence>